<evidence type="ECO:0000313" key="4">
    <source>
        <dbReference type="Proteomes" id="UP000242610"/>
    </source>
</evidence>
<dbReference type="EMBL" id="FMBL01000001">
    <property type="protein sequence ID" value="SCC78299.1"/>
    <property type="molecule type" value="Genomic_DNA"/>
</dbReference>
<name>A0A1C4H085_9BIFI</name>
<protein>
    <recommendedName>
        <fullName evidence="2">Segregation and condensation protein A</fullName>
    </recommendedName>
</protein>
<dbReference type="PANTHER" id="PTHR33969:SF2">
    <property type="entry name" value="SEGREGATION AND CONDENSATION PROTEIN A"/>
    <property type="match status" value="1"/>
</dbReference>
<dbReference type="Pfam" id="PF02616">
    <property type="entry name" value="SMC_ScpA"/>
    <property type="match status" value="1"/>
</dbReference>
<dbReference type="PANTHER" id="PTHR33969">
    <property type="entry name" value="SEGREGATION AND CONDENSATION PROTEIN A"/>
    <property type="match status" value="1"/>
</dbReference>
<dbReference type="Gene3D" id="6.10.250.2410">
    <property type="match status" value="1"/>
</dbReference>
<dbReference type="GO" id="GO:0007059">
    <property type="term" value="P:chromosome segregation"/>
    <property type="evidence" value="ECO:0007669"/>
    <property type="project" value="UniProtKB-KW"/>
</dbReference>
<keyword evidence="4" id="KW-1185">Reference proteome</keyword>
<proteinExistence type="predicted"/>
<evidence type="ECO:0000313" key="3">
    <source>
        <dbReference type="EMBL" id="SCC78299.1"/>
    </source>
</evidence>
<evidence type="ECO:0000256" key="1">
    <source>
        <dbReference type="ARBA" id="ARBA00022829"/>
    </source>
</evidence>
<dbReference type="Proteomes" id="UP000242610">
    <property type="component" value="Unassembled WGS sequence"/>
</dbReference>
<evidence type="ECO:0000256" key="2">
    <source>
        <dbReference type="ARBA" id="ARBA00044777"/>
    </source>
</evidence>
<dbReference type="AlphaFoldDB" id="A0A1C4H085"/>
<keyword evidence="1" id="KW-0159">Chromosome partition</keyword>
<dbReference type="STRING" id="1505727.GA0061077_0195"/>
<sequence>MNAVEAAGSVGRTQSTAEMMNVYGLDDSSGLSERETNVLLENDDSGVNGGTLGSHNFEDMDDLRTIENKSFSVSLSVYAGPFDALLTLIANHKLELTEVSLAAITEEFIEYVSGLDMTRDMEQVSAFLDVASVLVEAKSAAILPSDENGERDEQSMEALRERDLLFARLLQYRAFKSVANVFRVQLAANSDRFAHPSFSDPSITAILPKLAWTLGPEELAKIAADVFLNAPADQVRLDQLHVSQVDLKQQSQIVRQRLKELGSGGSMTFDELTKDAASSLVVVARFLSILMFFKQGVLQYRQEGPFEDLHLRWVPDMDDEQDFVTVDEGDFA</sequence>
<gene>
    <name evidence="3" type="ORF">GA0061077_0195</name>
</gene>
<reference evidence="4" key="1">
    <citation type="submission" date="2016-08" db="EMBL/GenBank/DDBJ databases">
        <authorList>
            <person name="Varghese N."/>
            <person name="Submissions Spin"/>
        </authorList>
    </citation>
    <scope>NUCLEOTIDE SEQUENCE [LARGE SCALE GENOMIC DNA]</scope>
    <source>
        <strain evidence="4">R-52791</strain>
    </source>
</reference>
<accession>A0A1C4H085</accession>
<organism evidence="3 4">
    <name type="scientific">Bifidobacterium commune</name>
    <dbReference type="NCBI Taxonomy" id="1505727"/>
    <lineage>
        <taxon>Bacteria</taxon>
        <taxon>Bacillati</taxon>
        <taxon>Actinomycetota</taxon>
        <taxon>Actinomycetes</taxon>
        <taxon>Bifidobacteriales</taxon>
        <taxon>Bifidobacteriaceae</taxon>
        <taxon>Bifidobacterium</taxon>
    </lineage>
</organism>
<dbReference type="InterPro" id="IPR003768">
    <property type="entry name" value="ScpA"/>
</dbReference>